<evidence type="ECO:0000313" key="4">
    <source>
        <dbReference type="EMBL" id="KZP31780.1"/>
    </source>
</evidence>
<keyword evidence="2" id="KW-0175">Coiled coil</keyword>
<feature type="compositionally biased region" description="Basic and acidic residues" evidence="3">
    <location>
        <begin position="84"/>
        <end position="93"/>
    </location>
</feature>
<protein>
    <recommendedName>
        <fullName evidence="6">SPT2-domain-containing protein</fullName>
    </recommendedName>
</protein>
<sequence>MSGFAALMALSASQTKESQNSVQAALAQRQRKEEEKQKQQAAFDRKEREREATLRQKHLEDQKRQEESKVRREQEAAAKQRVREKREEDERHKLLYGPKKSKSDYPSSTSHTRDEVRKRRLPDDDDEMGGANALTREEKRRRKEDAELRRAMAYGKSASHKAGRSHRVGGKLAGGAIDIISAQGADGGSGTSSQSIKARISAAPNTLTRLNVVKRDTRTIDEILTDRAKLREANVLDGDNAREFNNWFGDKKKEPAPKSTAVSTPSPGSSTPVNSNPSTSKSNGTSSALNPKKYMIPNSTPATGSRPIPQKATNKPLKTAASGSKGGATSKATSSARPAPQSRKRTRSVSLSDDSDSYGSPPKRRPPPSSHPSVGEEIWKMFGKDRSQYVERDVFSDDEDMEADATAMEMEEYRSARMAKKEDEAALAEENRREQEKRRKKKEKEMRERRA</sequence>
<dbReference type="Pfam" id="PF08243">
    <property type="entry name" value="SPT2"/>
    <property type="match status" value="1"/>
</dbReference>
<gene>
    <name evidence="4" type="ORF">FIBSPDRAFT_907577</name>
</gene>
<dbReference type="GO" id="GO:0006334">
    <property type="term" value="P:nucleosome assembly"/>
    <property type="evidence" value="ECO:0007669"/>
    <property type="project" value="TreeGrafter"/>
</dbReference>
<feature type="compositionally biased region" description="Basic and acidic residues" evidence="3">
    <location>
        <begin position="135"/>
        <end position="150"/>
    </location>
</feature>
<dbReference type="SMART" id="SM00784">
    <property type="entry name" value="SPT2"/>
    <property type="match status" value="1"/>
</dbReference>
<dbReference type="OrthoDB" id="6259853at2759"/>
<feature type="region of interest" description="Disordered" evidence="3">
    <location>
        <begin position="1"/>
        <end position="169"/>
    </location>
</feature>
<feature type="compositionally biased region" description="Basic residues" evidence="3">
    <location>
        <begin position="158"/>
        <end position="169"/>
    </location>
</feature>
<dbReference type="PANTHER" id="PTHR22691:SF8">
    <property type="entry name" value="PROTEIN SPT2 HOMOLOG"/>
    <property type="match status" value="1"/>
</dbReference>
<accession>A0A166UKH4</accession>
<dbReference type="GO" id="GO:0003677">
    <property type="term" value="F:DNA binding"/>
    <property type="evidence" value="ECO:0007669"/>
    <property type="project" value="TreeGrafter"/>
</dbReference>
<dbReference type="InterPro" id="IPR013256">
    <property type="entry name" value="Chromatin_SPT2"/>
</dbReference>
<evidence type="ECO:0000256" key="3">
    <source>
        <dbReference type="SAM" id="MobiDB-lite"/>
    </source>
</evidence>
<feature type="compositionally biased region" description="Low complexity" evidence="3">
    <location>
        <begin position="259"/>
        <end position="283"/>
    </location>
</feature>
<proteinExistence type="inferred from homology"/>
<dbReference type="AlphaFoldDB" id="A0A166UKH4"/>
<feature type="compositionally biased region" description="Basic and acidic residues" evidence="3">
    <location>
        <begin position="30"/>
        <end position="78"/>
    </location>
</feature>
<organism evidence="4 5">
    <name type="scientific">Athelia psychrophila</name>
    <dbReference type="NCBI Taxonomy" id="1759441"/>
    <lineage>
        <taxon>Eukaryota</taxon>
        <taxon>Fungi</taxon>
        <taxon>Dikarya</taxon>
        <taxon>Basidiomycota</taxon>
        <taxon>Agaricomycotina</taxon>
        <taxon>Agaricomycetes</taxon>
        <taxon>Agaricomycetidae</taxon>
        <taxon>Atheliales</taxon>
        <taxon>Atheliaceae</taxon>
        <taxon>Athelia</taxon>
    </lineage>
</organism>
<dbReference type="GO" id="GO:0005730">
    <property type="term" value="C:nucleolus"/>
    <property type="evidence" value="ECO:0007669"/>
    <property type="project" value="TreeGrafter"/>
</dbReference>
<reference evidence="4 5" key="1">
    <citation type="journal article" date="2016" name="Mol. Biol. Evol.">
        <title>Comparative Genomics of Early-Diverging Mushroom-Forming Fungi Provides Insights into the Origins of Lignocellulose Decay Capabilities.</title>
        <authorList>
            <person name="Nagy L.G."/>
            <person name="Riley R."/>
            <person name="Tritt A."/>
            <person name="Adam C."/>
            <person name="Daum C."/>
            <person name="Floudas D."/>
            <person name="Sun H."/>
            <person name="Yadav J.S."/>
            <person name="Pangilinan J."/>
            <person name="Larsson K.H."/>
            <person name="Matsuura K."/>
            <person name="Barry K."/>
            <person name="Labutti K."/>
            <person name="Kuo R."/>
            <person name="Ohm R.A."/>
            <person name="Bhattacharya S.S."/>
            <person name="Shirouzu T."/>
            <person name="Yoshinaga Y."/>
            <person name="Martin F.M."/>
            <person name="Grigoriev I.V."/>
            <person name="Hibbett D.S."/>
        </authorList>
    </citation>
    <scope>NUCLEOTIDE SEQUENCE [LARGE SCALE GENOMIC DNA]</scope>
    <source>
        <strain evidence="4 5">CBS 109695</strain>
    </source>
</reference>
<dbReference type="STRING" id="436010.A0A166UKH4"/>
<feature type="compositionally biased region" description="Basic and acidic residues" evidence="3">
    <location>
        <begin position="377"/>
        <end position="395"/>
    </location>
</feature>
<evidence type="ECO:0008006" key="6">
    <source>
        <dbReference type="Google" id="ProtNLM"/>
    </source>
</evidence>
<feature type="compositionally biased region" description="Polar residues" evidence="3">
    <location>
        <begin position="11"/>
        <end position="23"/>
    </location>
</feature>
<dbReference type="GO" id="GO:0042393">
    <property type="term" value="F:histone binding"/>
    <property type="evidence" value="ECO:0007669"/>
    <property type="project" value="TreeGrafter"/>
</dbReference>
<evidence type="ECO:0000313" key="5">
    <source>
        <dbReference type="Proteomes" id="UP000076532"/>
    </source>
</evidence>
<keyword evidence="5" id="KW-1185">Reference proteome</keyword>
<comment type="similarity">
    <text evidence="1">Belongs to the SPT2 family.</text>
</comment>
<evidence type="ECO:0000256" key="2">
    <source>
        <dbReference type="ARBA" id="ARBA00023054"/>
    </source>
</evidence>
<feature type="compositionally biased region" description="Basic and acidic residues" evidence="3">
    <location>
        <begin position="226"/>
        <end position="242"/>
    </location>
</feature>
<dbReference type="PANTHER" id="PTHR22691">
    <property type="entry name" value="YEAST SPT2-RELATED"/>
    <property type="match status" value="1"/>
</dbReference>
<feature type="compositionally biased region" description="Basic and acidic residues" evidence="3">
    <location>
        <begin position="411"/>
        <end position="451"/>
    </location>
</feature>
<feature type="region of interest" description="Disordered" evidence="3">
    <location>
        <begin position="226"/>
        <end position="451"/>
    </location>
</feature>
<dbReference type="Proteomes" id="UP000076532">
    <property type="component" value="Unassembled WGS sequence"/>
</dbReference>
<name>A0A166UKH4_9AGAM</name>
<dbReference type="EMBL" id="KV417488">
    <property type="protein sequence ID" value="KZP31780.1"/>
    <property type="molecule type" value="Genomic_DNA"/>
</dbReference>
<evidence type="ECO:0000256" key="1">
    <source>
        <dbReference type="ARBA" id="ARBA00006461"/>
    </source>
</evidence>
<dbReference type="GO" id="GO:0006360">
    <property type="term" value="P:transcription by RNA polymerase I"/>
    <property type="evidence" value="ECO:0007669"/>
    <property type="project" value="TreeGrafter"/>
</dbReference>